<dbReference type="PANTHER" id="PTHR30136:SF24">
    <property type="entry name" value="HTH-TYPE TRANSCRIPTIONAL REPRESSOR ALLR"/>
    <property type="match status" value="1"/>
</dbReference>
<accession>A0A556AGL6</accession>
<dbReference type="InterPro" id="IPR014757">
    <property type="entry name" value="Tscrpt_reg_IclR_C"/>
</dbReference>
<dbReference type="SUPFAM" id="SSF55781">
    <property type="entry name" value="GAF domain-like"/>
    <property type="match status" value="1"/>
</dbReference>
<feature type="domain" description="IclR-ED" evidence="5">
    <location>
        <begin position="76"/>
        <end position="262"/>
    </location>
</feature>
<dbReference type="InterPro" id="IPR036390">
    <property type="entry name" value="WH_DNA-bd_sf"/>
</dbReference>
<evidence type="ECO:0000259" key="4">
    <source>
        <dbReference type="PROSITE" id="PS51077"/>
    </source>
</evidence>
<dbReference type="Pfam" id="PF01614">
    <property type="entry name" value="IclR_C"/>
    <property type="match status" value="1"/>
</dbReference>
<protein>
    <submittedName>
        <fullName evidence="6">IclR family transcriptional regulator</fullName>
    </submittedName>
</protein>
<reference evidence="6 7" key="1">
    <citation type="submission" date="2019-07" db="EMBL/GenBank/DDBJ databases">
        <title>Qingshengfaniella alkalisoli gen. nov., sp. nov., isolated from saline soil.</title>
        <authorList>
            <person name="Xu L."/>
            <person name="Huang X.-X."/>
            <person name="Sun J.-Q."/>
        </authorList>
    </citation>
    <scope>NUCLEOTIDE SEQUENCE [LARGE SCALE GENOMIC DNA]</scope>
    <source>
        <strain evidence="6 7">DSM 27279</strain>
    </source>
</reference>
<dbReference type="Gene3D" id="1.10.10.10">
    <property type="entry name" value="Winged helix-like DNA-binding domain superfamily/Winged helix DNA-binding domain"/>
    <property type="match status" value="1"/>
</dbReference>
<dbReference type="SUPFAM" id="SSF46785">
    <property type="entry name" value="Winged helix' DNA-binding domain"/>
    <property type="match status" value="1"/>
</dbReference>
<dbReference type="PROSITE" id="PS51078">
    <property type="entry name" value="ICLR_ED"/>
    <property type="match status" value="1"/>
</dbReference>
<evidence type="ECO:0000259" key="5">
    <source>
        <dbReference type="PROSITE" id="PS51078"/>
    </source>
</evidence>
<dbReference type="GO" id="GO:0045892">
    <property type="term" value="P:negative regulation of DNA-templated transcription"/>
    <property type="evidence" value="ECO:0007669"/>
    <property type="project" value="TreeGrafter"/>
</dbReference>
<dbReference type="PROSITE" id="PS51077">
    <property type="entry name" value="HTH_ICLR"/>
    <property type="match status" value="1"/>
</dbReference>
<keyword evidence="1" id="KW-0805">Transcription regulation</keyword>
<keyword evidence="2" id="KW-0238">DNA-binding</keyword>
<organism evidence="6 7">
    <name type="scientific">Verticiella sediminum</name>
    <dbReference type="NCBI Taxonomy" id="1247510"/>
    <lineage>
        <taxon>Bacteria</taxon>
        <taxon>Pseudomonadati</taxon>
        <taxon>Pseudomonadota</taxon>
        <taxon>Betaproteobacteria</taxon>
        <taxon>Burkholderiales</taxon>
        <taxon>Alcaligenaceae</taxon>
        <taxon>Verticiella</taxon>
    </lineage>
</organism>
<evidence type="ECO:0000313" key="6">
    <source>
        <dbReference type="EMBL" id="TSH92021.1"/>
    </source>
</evidence>
<dbReference type="GO" id="GO:0003677">
    <property type="term" value="F:DNA binding"/>
    <property type="evidence" value="ECO:0007669"/>
    <property type="project" value="UniProtKB-KW"/>
</dbReference>
<dbReference type="InterPro" id="IPR029016">
    <property type="entry name" value="GAF-like_dom_sf"/>
</dbReference>
<keyword evidence="7" id="KW-1185">Reference proteome</keyword>
<dbReference type="GO" id="GO:0003700">
    <property type="term" value="F:DNA-binding transcription factor activity"/>
    <property type="evidence" value="ECO:0007669"/>
    <property type="project" value="TreeGrafter"/>
</dbReference>
<dbReference type="InterPro" id="IPR005471">
    <property type="entry name" value="Tscrpt_reg_IclR_N"/>
</dbReference>
<dbReference type="InterPro" id="IPR036388">
    <property type="entry name" value="WH-like_DNA-bd_sf"/>
</dbReference>
<evidence type="ECO:0000313" key="7">
    <source>
        <dbReference type="Proteomes" id="UP000318405"/>
    </source>
</evidence>
<name>A0A556AGL6_9BURK</name>
<dbReference type="InterPro" id="IPR050707">
    <property type="entry name" value="HTH_MetabolicPath_Reg"/>
</dbReference>
<dbReference type="Gene3D" id="3.30.450.40">
    <property type="match status" value="1"/>
</dbReference>
<keyword evidence="3" id="KW-0804">Transcription</keyword>
<feature type="domain" description="HTH iclR-type" evidence="4">
    <location>
        <begin position="15"/>
        <end position="75"/>
    </location>
</feature>
<proteinExistence type="predicted"/>
<dbReference type="SMART" id="SM00346">
    <property type="entry name" value="HTH_ICLR"/>
    <property type="match status" value="1"/>
</dbReference>
<evidence type="ECO:0000256" key="2">
    <source>
        <dbReference type="ARBA" id="ARBA00023125"/>
    </source>
</evidence>
<dbReference type="PANTHER" id="PTHR30136">
    <property type="entry name" value="HELIX-TURN-HELIX TRANSCRIPTIONAL REGULATOR, ICLR FAMILY"/>
    <property type="match status" value="1"/>
</dbReference>
<dbReference type="EMBL" id="VLTJ01000031">
    <property type="protein sequence ID" value="TSH92021.1"/>
    <property type="molecule type" value="Genomic_DNA"/>
</dbReference>
<evidence type="ECO:0000256" key="3">
    <source>
        <dbReference type="ARBA" id="ARBA00023163"/>
    </source>
</evidence>
<dbReference type="OrthoDB" id="13103at2"/>
<evidence type="ECO:0000256" key="1">
    <source>
        <dbReference type="ARBA" id="ARBA00023015"/>
    </source>
</evidence>
<gene>
    <name evidence="6" type="ORF">FOZ76_17450</name>
</gene>
<dbReference type="RefSeq" id="WP_143949571.1">
    <property type="nucleotide sequence ID" value="NZ_BAABMB010000001.1"/>
</dbReference>
<dbReference type="AlphaFoldDB" id="A0A556AGL6"/>
<sequence>MSDVSSPSSPSLSGPRSILRLVQVFARLGTHSEGQTLAQLCQSLALPKTTLFTMLKVLEHADYLTNTDGVYRLGPQAVALGKIMAESPQRSFPHCAKDALQALSESTGETGFLAILTPDDRYCTYVAAVETDNWLRFSVKVGSQKPSYATGSGQAMLAYIPDARLQKLLADLEFAALTPKTVACTADLTLRLQQVRKRHVSTVDSGTVAGVTSVAAPIFSADGAVMAAVTVGGPTSRVNKSLEAVEDAVRASAIDISRILGYRGQWPA</sequence>
<comment type="caution">
    <text evidence="6">The sequence shown here is derived from an EMBL/GenBank/DDBJ whole genome shotgun (WGS) entry which is preliminary data.</text>
</comment>
<dbReference type="Proteomes" id="UP000318405">
    <property type="component" value="Unassembled WGS sequence"/>
</dbReference>
<dbReference type="Pfam" id="PF09339">
    <property type="entry name" value="HTH_IclR"/>
    <property type="match status" value="1"/>
</dbReference>